<dbReference type="InterPro" id="IPR050490">
    <property type="entry name" value="Bact_solute-bd_prot1"/>
</dbReference>
<gene>
    <name evidence="1" type="ORF">A3E44_04235</name>
</gene>
<dbReference type="InterPro" id="IPR006059">
    <property type="entry name" value="SBP"/>
</dbReference>
<comment type="caution">
    <text evidence="1">The sequence shown here is derived from an EMBL/GenBank/DDBJ whole genome shotgun (WGS) entry which is preliminary data.</text>
</comment>
<reference evidence="1 2" key="1">
    <citation type="journal article" date="2016" name="Nat. Commun.">
        <title>Thousands of microbial genomes shed light on interconnected biogeochemical processes in an aquifer system.</title>
        <authorList>
            <person name="Anantharaman K."/>
            <person name="Brown C.T."/>
            <person name="Hug L.A."/>
            <person name="Sharon I."/>
            <person name="Castelle C.J."/>
            <person name="Probst A.J."/>
            <person name="Thomas B.C."/>
            <person name="Singh A."/>
            <person name="Wilkins M.J."/>
            <person name="Karaoz U."/>
            <person name="Brodie E.L."/>
            <person name="Williams K.H."/>
            <person name="Hubbard S.S."/>
            <person name="Banfield J.F."/>
        </authorList>
    </citation>
    <scope>NUCLEOTIDE SEQUENCE [LARGE SCALE GENOMIC DNA]</scope>
</reference>
<dbReference type="AlphaFoldDB" id="A0A1F8ATZ2"/>
<proteinExistence type="predicted"/>
<dbReference type="PANTHER" id="PTHR43649:SF12">
    <property type="entry name" value="DIACETYLCHITOBIOSE BINDING PROTEIN DASA"/>
    <property type="match status" value="1"/>
</dbReference>
<dbReference type="SUPFAM" id="SSF53850">
    <property type="entry name" value="Periplasmic binding protein-like II"/>
    <property type="match status" value="1"/>
</dbReference>
<dbReference type="Proteomes" id="UP000178603">
    <property type="component" value="Unassembled WGS sequence"/>
</dbReference>
<sequence>MKELMPKLSKKLLLIPVVLILVLLILLVVRSLSGRRDQGGQEGKELVWWGSTMDESLAVFLIEQYSKDHPDIKITYIIKPEDDYRERLTNAFAKGNGPDIFRFHNTWVPMFKKDLDPMPGGVMTAEDFTKTFYQVASNDLSSGSGMFGIPLEFDNLALFVNEDLFTLNGVAVPEIWDDFRSIVPRFVVRDNRNRIQQSAVALGETENVDHWQEFVATLMLQNGVRLSNPVGTNAGDVFTYFNTFQSKERVWDTTLPRSTEYFAQGRLAMYFGPTWRAMQIKNLNPDLKFKVVPVPQLPTDVLVERPTATYSVYWVEGVWKQSQSKRAAWDFLKFISSKETLDKLYSKALSEGHFVSPPSRVDMGDDYINNPYFGVAIQQARYSQTWYLADATNDGPTGINTQLNTLFKEALKRGSIGNLPKEIAKVLSQYGLNPQK</sequence>
<protein>
    <recommendedName>
        <fullName evidence="3">Sugar ABC transporter substrate-binding protein</fullName>
    </recommendedName>
</protein>
<accession>A0A1F8ATZ2</accession>
<dbReference type="PANTHER" id="PTHR43649">
    <property type="entry name" value="ARABINOSE-BINDING PROTEIN-RELATED"/>
    <property type="match status" value="1"/>
</dbReference>
<dbReference type="Pfam" id="PF13416">
    <property type="entry name" value="SBP_bac_8"/>
    <property type="match status" value="1"/>
</dbReference>
<organism evidence="1 2">
    <name type="scientific">Candidatus Woesebacteria bacterium RIFCSPHIGHO2_12_FULL_41_24</name>
    <dbReference type="NCBI Taxonomy" id="1802510"/>
    <lineage>
        <taxon>Bacteria</taxon>
        <taxon>Candidatus Woeseibacteriota</taxon>
    </lineage>
</organism>
<dbReference type="EMBL" id="MGGW01000005">
    <property type="protein sequence ID" value="OGM55100.1"/>
    <property type="molecule type" value="Genomic_DNA"/>
</dbReference>
<evidence type="ECO:0000313" key="1">
    <source>
        <dbReference type="EMBL" id="OGM55100.1"/>
    </source>
</evidence>
<name>A0A1F8ATZ2_9BACT</name>
<evidence type="ECO:0000313" key="2">
    <source>
        <dbReference type="Proteomes" id="UP000178603"/>
    </source>
</evidence>
<evidence type="ECO:0008006" key="3">
    <source>
        <dbReference type="Google" id="ProtNLM"/>
    </source>
</evidence>
<dbReference type="Gene3D" id="3.40.190.10">
    <property type="entry name" value="Periplasmic binding protein-like II"/>
    <property type="match status" value="1"/>
</dbReference>